<evidence type="ECO:0000313" key="2">
    <source>
        <dbReference type="EMBL" id="RBM03744.1"/>
    </source>
</evidence>
<dbReference type="InterPro" id="IPR024344">
    <property type="entry name" value="MDMPI_metal-binding"/>
</dbReference>
<dbReference type="InterPro" id="IPR034660">
    <property type="entry name" value="DinB/YfiT-like"/>
</dbReference>
<feature type="domain" description="Mycothiol-dependent maleylpyruvate isomerase metal-binding" evidence="1">
    <location>
        <begin position="51"/>
        <end position="143"/>
    </location>
</feature>
<keyword evidence="3" id="KW-1185">Reference proteome</keyword>
<organism evidence="2 3">
    <name type="scientific">Glutamicibacter soli</name>
    <dbReference type="NCBI Taxonomy" id="453836"/>
    <lineage>
        <taxon>Bacteria</taxon>
        <taxon>Bacillati</taxon>
        <taxon>Actinomycetota</taxon>
        <taxon>Actinomycetes</taxon>
        <taxon>Micrococcales</taxon>
        <taxon>Micrococcaceae</taxon>
        <taxon>Glutamicibacter</taxon>
    </lineage>
</organism>
<gene>
    <name evidence="2" type="ORF">C1H84_00065</name>
</gene>
<dbReference type="Gene3D" id="1.20.120.450">
    <property type="entry name" value="dinb family like domain"/>
    <property type="match status" value="1"/>
</dbReference>
<sequence>MAPDPWIFPLAYGQCNELILVSKADLKASETGAAMQRNRMWELVAEQRLLLAGLLEGLDEEQWNADSLCPGWRVRDVAAHAIAPATTGLGTVLREMIRTRGDFNSMVFFDGRRRGDAPVEQIAADYRRFATSQRRAPGAVGATPLMDIMVHARDISIALDADYPSMPVAGAQAGAELVWRLPFPFYARRKLAGYRLQASDASWSAGEGALVEGPMEALLLLLTGRNAWLGRLDGPGAERLRLES</sequence>
<evidence type="ECO:0000259" key="1">
    <source>
        <dbReference type="Pfam" id="PF11716"/>
    </source>
</evidence>
<proteinExistence type="predicted"/>
<name>A0A365YP42_9MICC</name>
<protein>
    <recommendedName>
        <fullName evidence="1">Mycothiol-dependent maleylpyruvate isomerase metal-binding domain-containing protein</fullName>
    </recommendedName>
</protein>
<dbReference type="Proteomes" id="UP000252167">
    <property type="component" value="Unassembled WGS sequence"/>
</dbReference>
<dbReference type="InterPro" id="IPR017517">
    <property type="entry name" value="Maleyloyr_isom"/>
</dbReference>
<accession>A0A365YP42</accession>
<dbReference type="Pfam" id="PF11716">
    <property type="entry name" value="MDMPI_N"/>
    <property type="match status" value="1"/>
</dbReference>
<evidence type="ECO:0000313" key="3">
    <source>
        <dbReference type="Proteomes" id="UP000252167"/>
    </source>
</evidence>
<comment type="caution">
    <text evidence="2">The sequence shown here is derived from an EMBL/GenBank/DDBJ whole genome shotgun (WGS) entry which is preliminary data.</text>
</comment>
<dbReference type="AlphaFoldDB" id="A0A365YP42"/>
<dbReference type="EMBL" id="POAF01000001">
    <property type="protein sequence ID" value="RBM03744.1"/>
    <property type="molecule type" value="Genomic_DNA"/>
</dbReference>
<dbReference type="SUPFAM" id="SSF109854">
    <property type="entry name" value="DinB/YfiT-like putative metalloenzymes"/>
    <property type="match status" value="1"/>
</dbReference>
<reference evidence="2 3" key="1">
    <citation type="submission" date="2018-01" db="EMBL/GenBank/DDBJ databases">
        <title>Glutamicibacter soli strain NHPC-3 Whole genome sequence and assembly.</title>
        <authorList>
            <person name="Choudhury P."/>
            <person name="Gupta D."/>
            <person name="Sengupta K."/>
            <person name="Jawed A."/>
            <person name="Sultana N."/>
            <person name="Saha P."/>
        </authorList>
    </citation>
    <scope>NUCLEOTIDE SEQUENCE [LARGE SCALE GENOMIC DNA]</scope>
    <source>
        <strain evidence="2 3">NHPC-3</strain>
    </source>
</reference>
<dbReference type="NCBIfam" id="TIGR03083">
    <property type="entry name" value="maleylpyruvate isomerase family mycothiol-dependent enzyme"/>
    <property type="match status" value="1"/>
</dbReference>
<dbReference type="GO" id="GO:0046872">
    <property type="term" value="F:metal ion binding"/>
    <property type="evidence" value="ECO:0007669"/>
    <property type="project" value="InterPro"/>
</dbReference>